<protein>
    <submittedName>
        <fullName evidence="3">Leucine-rich repeat domain-containing protein</fullName>
    </submittedName>
</protein>
<reference evidence="3" key="1">
    <citation type="submission" date="2023-02" db="EMBL/GenBank/DDBJ databases">
        <title>Genome sequence of Hyphococcus flavus.</title>
        <authorList>
            <person name="Rong J.-C."/>
            <person name="Zhao Q."/>
            <person name="Yi M."/>
            <person name="Wu J.-Y."/>
        </authorList>
    </citation>
    <scope>NUCLEOTIDE SEQUENCE</scope>
    <source>
        <strain evidence="3">MCCC 1K03223</strain>
    </source>
</reference>
<keyword evidence="4" id="KW-1185">Reference proteome</keyword>
<evidence type="ECO:0000256" key="1">
    <source>
        <dbReference type="ARBA" id="ARBA00022614"/>
    </source>
</evidence>
<organism evidence="3 4">
    <name type="scientific">Hyphococcus flavus</name>
    <dbReference type="NCBI Taxonomy" id="1866326"/>
    <lineage>
        <taxon>Bacteria</taxon>
        <taxon>Pseudomonadati</taxon>
        <taxon>Pseudomonadota</taxon>
        <taxon>Alphaproteobacteria</taxon>
        <taxon>Parvularculales</taxon>
        <taxon>Parvularculaceae</taxon>
        <taxon>Hyphococcus</taxon>
    </lineage>
</organism>
<evidence type="ECO:0000256" key="2">
    <source>
        <dbReference type="ARBA" id="ARBA00022737"/>
    </source>
</evidence>
<dbReference type="RefSeq" id="WP_274492352.1">
    <property type="nucleotide sequence ID" value="NZ_CP118166.1"/>
</dbReference>
<dbReference type="SUPFAM" id="SSF52058">
    <property type="entry name" value="L domain-like"/>
    <property type="match status" value="1"/>
</dbReference>
<dbReference type="PANTHER" id="PTHR46652">
    <property type="entry name" value="LEUCINE-RICH REPEAT AND IQ DOMAIN-CONTAINING PROTEIN 1-RELATED"/>
    <property type="match status" value="1"/>
</dbReference>
<evidence type="ECO:0000313" key="3">
    <source>
        <dbReference type="EMBL" id="WDI30550.1"/>
    </source>
</evidence>
<dbReference type="SMART" id="SM00369">
    <property type="entry name" value="LRR_TYP"/>
    <property type="match status" value="3"/>
</dbReference>
<sequence>MISIRFRHWDNRSSRLIFNIASRRSNIDQVSITEVSFECTDDHRDVDIELIVFPIVNEERMPSNVEEWLRDRKANKTRFAVCVTGDYRVPNASDHPVANEAVSMLRARGCATHTPLLVDTPLRGQWEVHFSEWFDKLVTNELVATTKDSVIQHVSGNLNSIRVEQEIDDLCQLLSKPPRIECDHLGYCRSLSFTDGRAYPRSLLEGLTPQHVSKVFGLVSSLRRLESLSIENAGLTDLPENLPPSIAKLNITGNPIYDFTELRRLNDLQQLVAAACSLKEIPSVISGLEQLHTLNLAKNTISSVPPWMREMTSLRGVTFYRNLLTQLDASLAELPKLEILTISANPITNIDAISYGFQNLRELGIRMTALKALPHRLHELPKLRRIDATKNPQLDLSTIPMASRHLFGDSISFDRQND</sequence>
<dbReference type="InterPro" id="IPR050836">
    <property type="entry name" value="SDS22/Internalin_LRR"/>
</dbReference>
<dbReference type="PANTHER" id="PTHR46652:SF3">
    <property type="entry name" value="LEUCINE-RICH REPEAT-CONTAINING PROTEIN 9"/>
    <property type="match status" value="1"/>
</dbReference>
<name>A0AAF0CBB7_9PROT</name>
<dbReference type="InterPro" id="IPR032675">
    <property type="entry name" value="LRR_dom_sf"/>
</dbReference>
<dbReference type="Gene3D" id="3.80.10.10">
    <property type="entry name" value="Ribonuclease Inhibitor"/>
    <property type="match status" value="1"/>
</dbReference>
<dbReference type="AlphaFoldDB" id="A0AAF0CBB7"/>
<dbReference type="EMBL" id="CP118166">
    <property type="protein sequence ID" value="WDI30550.1"/>
    <property type="molecule type" value="Genomic_DNA"/>
</dbReference>
<dbReference type="KEGG" id="hfl:PUV54_11340"/>
<evidence type="ECO:0000313" key="4">
    <source>
        <dbReference type="Proteomes" id="UP001214043"/>
    </source>
</evidence>
<accession>A0AAF0CBB7</accession>
<gene>
    <name evidence="3" type="ORF">PUV54_11340</name>
</gene>
<dbReference type="InterPro" id="IPR003591">
    <property type="entry name" value="Leu-rich_rpt_typical-subtyp"/>
</dbReference>
<keyword evidence="1" id="KW-0433">Leucine-rich repeat</keyword>
<proteinExistence type="predicted"/>
<keyword evidence="2" id="KW-0677">Repeat</keyword>
<dbReference type="Proteomes" id="UP001214043">
    <property type="component" value="Chromosome"/>
</dbReference>